<comment type="caution">
    <text evidence="1">The sequence shown here is derived from an EMBL/GenBank/DDBJ whole genome shotgun (WGS) entry which is preliminary data.</text>
</comment>
<organism evidence="1 2">
    <name type="scientific">Brassica cretica</name>
    <name type="common">Mustard</name>
    <dbReference type="NCBI Taxonomy" id="69181"/>
    <lineage>
        <taxon>Eukaryota</taxon>
        <taxon>Viridiplantae</taxon>
        <taxon>Streptophyta</taxon>
        <taxon>Embryophyta</taxon>
        <taxon>Tracheophyta</taxon>
        <taxon>Spermatophyta</taxon>
        <taxon>Magnoliopsida</taxon>
        <taxon>eudicotyledons</taxon>
        <taxon>Gunneridae</taxon>
        <taxon>Pentapetalae</taxon>
        <taxon>rosids</taxon>
        <taxon>malvids</taxon>
        <taxon>Brassicales</taxon>
        <taxon>Brassicaceae</taxon>
        <taxon>Brassiceae</taxon>
        <taxon>Brassica</taxon>
    </lineage>
</organism>
<accession>A0A8S9H2D3</accession>
<dbReference type="Proteomes" id="UP000712281">
    <property type="component" value="Unassembled WGS sequence"/>
</dbReference>
<name>A0A8S9H2D3_BRACR</name>
<gene>
    <name evidence="1" type="ORF">F2Q68_00037554</name>
</gene>
<evidence type="ECO:0000313" key="2">
    <source>
        <dbReference type="Proteomes" id="UP000712281"/>
    </source>
</evidence>
<evidence type="ECO:0000313" key="1">
    <source>
        <dbReference type="EMBL" id="KAF2551330.1"/>
    </source>
</evidence>
<dbReference type="EMBL" id="QGKW02001988">
    <property type="protein sequence ID" value="KAF2551330.1"/>
    <property type="molecule type" value="Genomic_DNA"/>
</dbReference>
<protein>
    <submittedName>
        <fullName evidence="1">Uncharacterized protein</fullName>
    </submittedName>
</protein>
<proteinExistence type="predicted"/>
<sequence>MVEPGRRSVSEITAVPRLSIAVHGDYSGSTASTALEMERRRRLWLPIARNTAQCLPGYRSNHVHLEVIVMTASNCCE</sequence>
<dbReference type="AlphaFoldDB" id="A0A8S9H2D3"/>
<reference evidence="1" key="1">
    <citation type="submission" date="2019-12" db="EMBL/GenBank/DDBJ databases">
        <title>Genome sequencing and annotation of Brassica cretica.</title>
        <authorList>
            <person name="Studholme D.J."/>
            <person name="Sarris P.F."/>
        </authorList>
    </citation>
    <scope>NUCLEOTIDE SEQUENCE</scope>
    <source>
        <strain evidence="1">PFS-001/15</strain>
        <tissue evidence="1">Leaf</tissue>
    </source>
</reference>